<organism evidence="1">
    <name type="scientific">marine sediment metagenome</name>
    <dbReference type="NCBI Taxonomy" id="412755"/>
    <lineage>
        <taxon>unclassified sequences</taxon>
        <taxon>metagenomes</taxon>
        <taxon>ecological metagenomes</taxon>
    </lineage>
</organism>
<proteinExistence type="predicted"/>
<accession>X1S8V8</accession>
<dbReference type="AlphaFoldDB" id="X1S8V8"/>
<name>X1S8V8_9ZZZZ</name>
<dbReference type="EMBL" id="BARW01022870">
    <property type="protein sequence ID" value="GAI89457.1"/>
    <property type="molecule type" value="Genomic_DNA"/>
</dbReference>
<comment type="caution">
    <text evidence="1">The sequence shown here is derived from an EMBL/GenBank/DDBJ whole genome shotgun (WGS) entry which is preliminary data.</text>
</comment>
<sequence>VPLISDMDNKDIDMDTIREKLGLSLIPLVKDQFVPILQHQMEVLESHTSGVTSMLHKLGYQG</sequence>
<feature type="non-terminal residue" evidence="1">
    <location>
        <position position="1"/>
    </location>
</feature>
<gene>
    <name evidence="1" type="ORF">S12H4_38061</name>
</gene>
<evidence type="ECO:0000313" key="1">
    <source>
        <dbReference type="EMBL" id="GAI89457.1"/>
    </source>
</evidence>
<reference evidence="1" key="1">
    <citation type="journal article" date="2014" name="Front. Microbiol.">
        <title>High frequency of phylogenetically diverse reductive dehalogenase-homologous genes in deep subseafloor sedimentary metagenomes.</title>
        <authorList>
            <person name="Kawai M."/>
            <person name="Futagami T."/>
            <person name="Toyoda A."/>
            <person name="Takaki Y."/>
            <person name="Nishi S."/>
            <person name="Hori S."/>
            <person name="Arai W."/>
            <person name="Tsubouchi T."/>
            <person name="Morono Y."/>
            <person name="Uchiyama I."/>
            <person name="Ito T."/>
            <person name="Fujiyama A."/>
            <person name="Inagaki F."/>
            <person name="Takami H."/>
        </authorList>
    </citation>
    <scope>NUCLEOTIDE SEQUENCE</scope>
    <source>
        <strain evidence="1">Expedition CK06-06</strain>
    </source>
</reference>
<protein>
    <submittedName>
        <fullName evidence="1">Uncharacterized protein</fullName>
    </submittedName>
</protein>